<proteinExistence type="predicted"/>
<feature type="domain" description="DDE-1" evidence="1">
    <location>
        <begin position="24"/>
        <end position="120"/>
    </location>
</feature>
<dbReference type="InterPro" id="IPR004875">
    <property type="entry name" value="DDE_SF_endonuclease_dom"/>
</dbReference>
<dbReference type="Proteomes" id="UP000703269">
    <property type="component" value="Unassembled WGS sequence"/>
</dbReference>
<evidence type="ECO:0000313" key="2">
    <source>
        <dbReference type="EMBL" id="GJE94761.1"/>
    </source>
</evidence>
<evidence type="ECO:0000259" key="1">
    <source>
        <dbReference type="Pfam" id="PF03184"/>
    </source>
</evidence>
<reference evidence="2 3" key="1">
    <citation type="submission" date="2021-08" db="EMBL/GenBank/DDBJ databases">
        <title>Draft Genome Sequence of Phanerochaete sordida strain YK-624.</title>
        <authorList>
            <person name="Mori T."/>
            <person name="Dohra H."/>
            <person name="Suzuki T."/>
            <person name="Kawagishi H."/>
            <person name="Hirai H."/>
        </authorList>
    </citation>
    <scope>NUCLEOTIDE SEQUENCE [LARGE SCALE GENOMIC DNA]</scope>
    <source>
        <strain evidence="2 3">YK-624</strain>
    </source>
</reference>
<dbReference type="AlphaFoldDB" id="A0A9P3GGZ4"/>
<dbReference type="GO" id="GO:0003676">
    <property type="term" value="F:nucleic acid binding"/>
    <property type="evidence" value="ECO:0007669"/>
    <property type="project" value="InterPro"/>
</dbReference>
<dbReference type="EMBL" id="BPQB01000042">
    <property type="protein sequence ID" value="GJE94761.1"/>
    <property type="molecule type" value="Genomic_DNA"/>
</dbReference>
<dbReference type="Pfam" id="PF03184">
    <property type="entry name" value="DDE_1"/>
    <property type="match status" value="1"/>
</dbReference>
<gene>
    <name evidence="2" type="ORF">PsYK624_109330</name>
</gene>
<evidence type="ECO:0000313" key="3">
    <source>
        <dbReference type="Proteomes" id="UP000703269"/>
    </source>
</evidence>
<protein>
    <recommendedName>
        <fullName evidence="1">DDE-1 domain-containing protein</fullName>
    </recommendedName>
</protein>
<accession>A0A9P3GGZ4</accession>
<dbReference type="OrthoDB" id="3341102at2759"/>
<keyword evidence="3" id="KW-1185">Reference proteome</keyword>
<comment type="caution">
    <text evidence="2">The sequence shown here is derived from an EMBL/GenBank/DDBJ whole genome shotgun (WGS) entry which is preliminary data.</text>
</comment>
<sequence>MDEAVRLGFDFTFAKSQKRGSHFSTLKTMKEWMENVYVPYRDTVVREEGLPADQKSILFLDCYPVHLSEDFRTYIRSQHPNVFLVYVPAGCTGIFQPADVGLQRVIKHQLKQHALDFLVRSHADMLSDGIKPEDVRFTQSLPVLRDTSVDATVKVWHFLKGGNGPEIIRKAWEKCIVRDWCLSPKLLTDPKMKRELQQYLASHSHLRSEIEAKIGQLPGVDEEPSDVGDADTDLHASEVSIAAVVEHEFGVDVRPTGDTAPLLQDPHDGLAAEGDLEVREGHLMSAGVGDNIDAFRDDGTSWDEYMQAAQHYML</sequence>
<name>A0A9P3GGZ4_9APHY</name>
<organism evidence="2 3">
    <name type="scientific">Phanerochaete sordida</name>
    <dbReference type="NCBI Taxonomy" id="48140"/>
    <lineage>
        <taxon>Eukaryota</taxon>
        <taxon>Fungi</taxon>
        <taxon>Dikarya</taxon>
        <taxon>Basidiomycota</taxon>
        <taxon>Agaricomycotina</taxon>
        <taxon>Agaricomycetes</taxon>
        <taxon>Polyporales</taxon>
        <taxon>Phanerochaetaceae</taxon>
        <taxon>Phanerochaete</taxon>
    </lineage>
</organism>